<dbReference type="Pfam" id="PF16188">
    <property type="entry name" value="Peptidase_M24_C"/>
    <property type="match status" value="1"/>
</dbReference>
<dbReference type="SUPFAM" id="SSF55920">
    <property type="entry name" value="Creatinase/aminopeptidase"/>
    <property type="match status" value="1"/>
</dbReference>
<dbReference type="InterPro" id="IPR000587">
    <property type="entry name" value="Creatinase_N"/>
</dbReference>
<dbReference type="InterPro" id="IPR029149">
    <property type="entry name" value="Creatin/AminoP/Spt16_N"/>
</dbReference>
<feature type="domain" description="Peptidase M24" evidence="4">
    <location>
        <begin position="313"/>
        <end position="520"/>
    </location>
</feature>
<keyword evidence="7" id="KW-0031">Aminopeptidase</keyword>
<dbReference type="FunFam" id="3.40.350.10:FF:000003">
    <property type="entry name" value="Xaa-pro aminopeptidase P"/>
    <property type="match status" value="1"/>
</dbReference>
<dbReference type="SUPFAM" id="SSF53092">
    <property type="entry name" value="Creatinase/prolidase N-terminal domain"/>
    <property type="match status" value="1"/>
</dbReference>
<sequence length="592" mass="66291">MNNPNNNKIALLRQFMKEHNLQAFIIPTTDPHLSEYPAAHWESRMWISGFTGSAGIVVITMDKAGLWTDSRYFLQAESELAGSEIKLFKARLPETPLIPDWLTDELSNGDNVGIDGKVYAAKEAQDLIRILTPKGISVINSTDPFDSIWAERPDIPKGKAFIHPEKYTGESAKEKIVRIADSIEKTGADSLLVSTLDTIAWIFNLRGNDVIYNPVVVSYAYVSRTETILFIDSYKLDDTIQTYLKEQGVTVKPYDEIYSFAQTLKGSVCIDSNKISYSLYNAIPKHCRIVDMLSPADLMKSIKNDVETEGFGRAMVRDGVALVHFFRWLEAAVPKGMVTEYNIGKKLVEYRSKQENFAGESFCTIAGYAANGALNHYHPTADNCLSVKAVGLLLIDSGAQYLDGTTDITRTVAVGAVSDDMKRDYTLVLKGHIGLASAVFPQGTRGSQIDILARQAMWKEGINFLHGTGHGIGHYLSVHEGPHSIRPEINPVNIYIGMITSNEPGIYRDNKYGVRTENLMRTQLYKKTEFGDFYSFETITLCPIDTTPIIKEMLTDDEVTWLNNYHTEVYNKLSPYLEDAETEWLKAKTQPI</sequence>
<dbReference type="GO" id="GO:0005737">
    <property type="term" value="C:cytoplasm"/>
    <property type="evidence" value="ECO:0007669"/>
    <property type="project" value="UniProtKB-ARBA"/>
</dbReference>
<evidence type="ECO:0000313" key="8">
    <source>
        <dbReference type="Proteomes" id="UP000297861"/>
    </source>
</evidence>
<gene>
    <name evidence="7" type="ORF">E2605_04540</name>
</gene>
<accession>A0A4Y8LA43</accession>
<evidence type="ECO:0000256" key="2">
    <source>
        <dbReference type="ARBA" id="ARBA00022723"/>
    </source>
</evidence>
<comment type="caution">
    <text evidence="7">The sequence shown here is derived from an EMBL/GenBank/DDBJ whole genome shotgun (WGS) entry which is preliminary data.</text>
</comment>
<dbReference type="EMBL" id="SOML01000002">
    <property type="protein sequence ID" value="TFD97890.1"/>
    <property type="molecule type" value="Genomic_DNA"/>
</dbReference>
<feature type="domain" description="Creatinase N-terminal" evidence="5">
    <location>
        <begin position="9"/>
        <end position="141"/>
    </location>
</feature>
<keyword evidence="8" id="KW-1185">Reference proteome</keyword>
<reference evidence="7 8" key="1">
    <citation type="submission" date="2019-03" db="EMBL/GenBank/DDBJ databases">
        <title>San Antonio Military Medical Center submission to MRSN (WRAIR), pending publication.</title>
        <authorList>
            <person name="Blyth D.M."/>
            <person name="Mccarthy S.L."/>
            <person name="Schall S.E."/>
            <person name="Stam J.A."/>
            <person name="Ong A.C."/>
            <person name="Mcgann P.T."/>
        </authorList>
    </citation>
    <scope>NUCLEOTIDE SEQUENCE [LARGE SCALE GENOMIC DNA]</scope>
    <source>
        <strain evidence="7 8">MRSN571793</strain>
    </source>
</reference>
<dbReference type="InterPro" id="IPR033740">
    <property type="entry name" value="Pept_M24B"/>
</dbReference>
<name>A0A4Y8LA43_9BACT</name>
<dbReference type="PANTHER" id="PTHR43763">
    <property type="entry name" value="XAA-PRO AMINOPEPTIDASE 1"/>
    <property type="match status" value="1"/>
</dbReference>
<keyword evidence="7" id="KW-0645">Protease</keyword>
<dbReference type="OrthoDB" id="9806388at2"/>
<protein>
    <submittedName>
        <fullName evidence="7">Aminopeptidase P family protein</fullName>
    </submittedName>
</protein>
<dbReference type="FunFam" id="3.90.230.10:FF:000009">
    <property type="entry name" value="xaa-Pro aminopeptidase 2"/>
    <property type="match status" value="1"/>
</dbReference>
<proteinExistence type="inferred from homology"/>
<evidence type="ECO:0000259" key="4">
    <source>
        <dbReference type="Pfam" id="PF00557"/>
    </source>
</evidence>
<dbReference type="AlphaFoldDB" id="A0A4Y8LA43"/>
<dbReference type="PANTHER" id="PTHR43763:SF6">
    <property type="entry name" value="XAA-PRO AMINOPEPTIDASE 1"/>
    <property type="match status" value="1"/>
</dbReference>
<organism evidence="7 8">
    <name type="scientific">Dysgonomonas capnocytophagoides</name>
    <dbReference type="NCBI Taxonomy" id="45254"/>
    <lineage>
        <taxon>Bacteria</taxon>
        <taxon>Pseudomonadati</taxon>
        <taxon>Bacteroidota</taxon>
        <taxon>Bacteroidia</taxon>
        <taxon>Bacteroidales</taxon>
        <taxon>Dysgonomonadaceae</taxon>
        <taxon>Dysgonomonas</taxon>
    </lineage>
</organism>
<dbReference type="Pfam" id="PF01321">
    <property type="entry name" value="Creatinase_N"/>
    <property type="match status" value="1"/>
</dbReference>
<feature type="domain" description="Peptidase M24 C-terminal" evidence="6">
    <location>
        <begin position="533"/>
        <end position="592"/>
    </location>
</feature>
<dbReference type="STRING" id="1121485.GCA_000426485_02645"/>
<evidence type="ECO:0000313" key="7">
    <source>
        <dbReference type="EMBL" id="TFD97890.1"/>
    </source>
</evidence>
<dbReference type="InterPro" id="IPR000994">
    <property type="entry name" value="Pept_M24"/>
</dbReference>
<dbReference type="InterPro" id="IPR036005">
    <property type="entry name" value="Creatinase/aminopeptidase-like"/>
</dbReference>
<dbReference type="Gene3D" id="3.90.230.10">
    <property type="entry name" value="Creatinase/methionine aminopeptidase superfamily"/>
    <property type="match status" value="1"/>
</dbReference>
<dbReference type="CDD" id="cd01085">
    <property type="entry name" value="APP"/>
    <property type="match status" value="1"/>
</dbReference>
<dbReference type="RefSeq" id="WP_134435651.1">
    <property type="nucleotide sequence ID" value="NZ_SOML01000002.1"/>
</dbReference>
<dbReference type="GO" id="GO:0046872">
    <property type="term" value="F:metal ion binding"/>
    <property type="evidence" value="ECO:0007669"/>
    <property type="project" value="UniProtKB-KW"/>
</dbReference>
<dbReference type="GO" id="GO:0070006">
    <property type="term" value="F:metalloaminopeptidase activity"/>
    <property type="evidence" value="ECO:0007669"/>
    <property type="project" value="InterPro"/>
</dbReference>
<dbReference type="InterPro" id="IPR032416">
    <property type="entry name" value="Peptidase_M24_C"/>
</dbReference>
<comment type="similarity">
    <text evidence="1">Belongs to the peptidase M24B family.</text>
</comment>
<dbReference type="Gene3D" id="3.40.350.10">
    <property type="entry name" value="Creatinase/prolidase N-terminal domain"/>
    <property type="match status" value="2"/>
</dbReference>
<dbReference type="Proteomes" id="UP000297861">
    <property type="component" value="Unassembled WGS sequence"/>
</dbReference>
<evidence type="ECO:0000259" key="5">
    <source>
        <dbReference type="Pfam" id="PF01321"/>
    </source>
</evidence>
<keyword evidence="3" id="KW-0378">Hydrolase</keyword>
<evidence type="ECO:0000259" key="6">
    <source>
        <dbReference type="Pfam" id="PF16188"/>
    </source>
</evidence>
<dbReference type="Pfam" id="PF00557">
    <property type="entry name" value="Peptidase_M24"/>
    <property type="match status" value="1"/>
</dbReference>
<evidence type="ECO:0000256" key="1">
    <source>
        <dbReference type="ARBA" id="ARBA00008766"/>
    </source>
</evidence>
<evidence type="ECO:0000256" key="3">
    <source>
        <dbReference type="ARBA" id="ARBA00022801"/>
    </source>
</evidence>
<keyword evidence="2" id="KW-0479">Metal-binding</keyword>
<dbReference type="Pfam" id="PF16189">
    <property type="entry name" value="Creatinase_N_2"/>
    <property type="match status" value="1"/>
</dbReference>
<dbReference type="InterPro" id="IPR050422">
    <property type="entry name" value="X-Pro_aminopeptidase_P"/>
</dbReference>